<dbReference type="EMBL" id="BK016080">
    <property type="protein sequence ID" value="DAF93239.1"/>
    <property type="molecule type" value="Genomic_DNA"/>
</dbReference>
<dbReference type="InterPro" id="IPR036525">
    <property type="entry name" value="Tubulin/FtsZ_GTPase_sf"/>
</dbReference>
<sequence length="387" mass="43499">MITKLIGIGAGGNKAAICAVRNDIISVENTMLINSTLKDIPKDYTGSAIEFSNSYGGCGKERKMSYDLCANSIQDGTIPLEEFLSVGKEDQAELVVLVSSTEGGTGSGSTPLLAKYIREVLGISVHVFLFIGFQEDVRGTKNTVEIFQELQNNFATEAVKLKKYLPECNNNRIKAEEKADIDFCKKLSVLIGLQLRDSDHNIDPTDLLKISTTDGYMVIESAVIEDKIKNREQFRKIVIDMIDNSKTLDVDEPSQTRMAVIINIKKDSTDYIDYDDILTERFGQCYDKFEHIQDESDMDQFIAFISAGSKMPMDEVESVYNKYQKMTAMVNKDKDTFFGNMQKKTFANDDSNFDIGTQKKNKAVIDKANFFNKLSEDKKAKEIDDEF</sequence>
<dbReference type="SUPFAM" id="SSF52490">
    <property type="entry name" value="Tubulin nucleotide-binding domain-like"/>
    <property type="match status" value="1"/>
</dbReference>
<proteinExistence type="predicted"/>
<protein>
    <submittedName>
        <fullName evidence="1">Cell division protein</fullName>
    </submittedName>
</protein>
<evidence type="ECO:0000313" key="1">
    <source>
        <dbReference type="EMBL" id="DAF93239.1"/>
    </source>
</evidence>
<dbReference type="GO" id="GO:0051301">
    <property type="term" value="P:cell division"/>
    <property type="evidence" value="ECO:0007669"/>
    <property type="project" value="UniProtKB-KW"/>
</dbReference>
<keyword evidence="1" id="KW-0132">Cell division</keyword>
<organism evidence="1">
    <name type="scientific">Myoviridae sp. ctcyQ27</name>
    <dbReference type="NCBI Taxonomy" id="2825139"/>
    <lineage>
        <taxon>Viruses</taxon>
        <taxon>Duplodnaviria</taxon>
        <taxon>Heunggongvirae</taxon>
        <taxon>Uroviricota</taxon>
        <taxon>Caudoviricetes</taxon>
    </lineage>
</organism>
<reference evidence="1" key="1">
    <citation type="journal article" date="2021" name="Proc. Natl. Acad. Sci. U.S.A.">
        <title>A Catalog of Tens of Thousands of Viruses from Human Metagenomes Reveals Hidden Associations with Chronic Diseases.</title>
        <authorList>
            <person name="Tisza M.J."/>
            <person name="Buck C.B."/>
        </authorList>
    </citation>
    <scope>NUCLEOTIDE SEQUENCE</scope>
    <source>
        <strain evidence="1">CtcyQ27</strain>
    </source>
</reference>
<keyword evidence="1" id="KW-0131">Cell cycle</keyword>
<dbReference type="Gene3D" id="3.40.50.1440">
    <property type="entry name" value="Tubulin/FtsZ, GTPase domain"/>
    <property type="match status" value="1"/>
</dbReference>
<accession>A0A8S5UFG9</accession>
<name>A0A8S5UFG9_9CAUD</name>